<dbReference type="KEGG" id="pdh:B9T62_08195"/>
<dbReference type="RefSeq" id="WP_087914783.1">
    <property type="nucleotide sequence ID" value="NZ_CP021780.1"/>
</dbReference>
<comment type="subcellular location">
    <subcellularLocation>
        <location evidence="1 7">Cell membrane</location>
        <topology evidence="1 7">Multi-pass membrane protein</topology>
    </subcellularLocation>
</comment>
<protein>
    <submittedName>
        <fullName evidence="9">Sugar ABC transporter permease</fullName>
    </submittedName>
</protein>
<name>A0A2Z2KAW6_9BACL</name>
<reference evidence="9 10" key="1">
    <citation type="submission" date="2017-06" db="EMBL/GenBank/DDBJ databases">
        <title>Complete genome sequence of Paenibacillus donghaensis KCTC 13049T isolated from East Sea sediment, South Korea.</title>
        <authorList>
            <person name="Jung B.K."/>
            <person name="Hong S.-J."/>
            <person name="Shin J.-H."/>
        </authorList>
    </citation>
    <scope>NUCLEOTIDE SEQUENCE [LARGE SCALE GENOMIC DNA]</scope>
    <source>
        <strain evidence="9 10">KCTC 13049</strain>
    </source>
</reference>
<keyword evidence="6 7" id="KW-0472">Membrane</keyword>
<feature type="transmembrane region" description="Helical" evidence="7">
    <location>
        <begin position="187"/>
        <end position="214"/>
    </location>
</feature>
<dbReference type="CDD" id="cd06261">
    <property type="entry name" value="TM_PBP2"/>
    <property type="match status" value="1"/>
</dbReference>
<evidence type="ECO:0000256" key="6">
    <source>
        <dbReference type="ARBA" id="ARBA00023136"/>
    </source>
</evidence>
<dbReference type="PANTHER" id="PTHR43744:SF9">
    <property type="entry name" value="POLYGALACTURONAN_RHAMNOGALACTURONAN TRANSPORT SYSTEM PERMEASE PROTEIN YTCP"/>
    <property type="match status" value="1"/>
</dbReference>
<feature type="transmembrane region" description="Helical" evidence="7">
    <location>
        <begin position="12"/>
        <end position="38"/>
    </location>
</feature>
<organism evidence="9 10">
    <name type="scientific">Paenibacillus donghaensis</name>
    <dbReference type="NCBI Taxonomy" id="414771"/>
    <lineage>
        <taxon>Bacteria</taxon>
        <taxon>Bacillati</taxon>
        <taxon>Bacillota</taxon>
        <taxon>Bacilli</taxon>
        <taxon>Bacillales</taxon>
        <taxon>Paenibacillaceae</taxon>
        <taxon>Paenibacillus</taxon>
    </lineage>
</organism>
<sequence>MTTTSNRKINSTPWFAFTSYAIVLIIALVCVLPFIVLISGSLSTESSVIKDGYWFWPRDFSLDAFKFIFRYPQDVLSAYKVSIIITVIGTTLSLLISSMSAFVISRKEIRYRNVLAFFLFFTTLFSGGLAPYYIWISRNLHLSDTYLVLILVPMFNVMYILILRSFIQGSVPEPLIESAKIDGAGYLRIYLQMILPLSKPALASIGVFMVLAYWNDWWTAMMFTNNNNMVPLQYLLYKMLSSVNLSSAMAEHVANLDTPKETFKLAMTVIATGPIILAFPFVQKYFVSGITIGAVKG</sequence>
<dbReference type="Gene3D" id="1.10.3720.10">
    <property type="entry name" value="MetI-like"/>
    <property type="match status" value="1"/>
</dbReference>
<feature type="transmembrane region" description="Helical" evidence="7">
    <location>
        <begin position="114"/>
        <end position="134"/>
    </location>
</feature>
<feature type="domain" description="ABC transmembrane type-1" evidence="8">
    <location>
        <begin position="79"/>
        <end position="287"/>
    </location>
</feature>
<dbReference type="PROSITE" id="PS50928">
    <property type="entry name" value="ABC_TM1"/>
    <property type="match status" value="1"/>
</dbReference>
<keyword evidence="3" id="KW-1003">Cell membrane</keyword>
<dbReference type="AlphaFoldDB" id="A0A2Z2KAW6"/>
<dbReference type="Proteomes" id="UP000249890">
    <property type="component" value="Chromosome"/>
</dbReference>
<feature type="transmembrane region" description="Helical" evidence="7">
    <location>
        <begin position="265"/>
        <end position="282"/>
    </location>
</feature>
<dbReference type="Pfam" id="PF00528">
    <property type="entry name" value="BPD_transp_1"/>
    <property type="match status" value="1"/>
</dbReference>
<feature type="transmembrane region" description="Helical" evidence="7">
    <location>
        <begin position="146"/>
        <end position="167"/>
    </location>
</feature>
<evidence type="ECO:0000256" key="2">
    <source>
        <dbReference type="ARBA" id="ARBA00022448"/>
    </source>
</evidence>
<dbReference type="SUPFAM" id="SSF161098">
    <property type="entry name" value="MetI-like"/>
    <property type="match status" value="1"/>
</dbReference>
<keyword evidence="5 7" id="KW-1133">Transmembrane helix</keyword>
<keyword evidence="2 7" id="KW-0813">Transport</keyword>
<evidence type="ECO:0000256" key="1">
    <source>
        <dbReference type="ARBA" id="ARBA00004651"/>
    </source>
</evidence>
<proteinExistence type="inferred from homology"/>
<feature type="transmembrane region" description="Helical" evidence="7">
    <location>
        <begin position="81"/>
        <end position="102"/>
    </location>
</feature>
<evidence type="ECO:0000313" key="10">
    <source>
        <dbReference type="Proteomes" id="UP000249890"/>
    </source>
</evidence>
<dbReference type="OrthoDB" id="9810086at2"/>
<accession>A0A2Z2KAW6</accession>
<evidence type="ECO:0000259" key="8">
    <source>
        <dbReference type="PROSITE" id="PS50928"/>
    </source>
</evidence>
<dbReference type="GO" id="GO:0055085">
    <property type="term" value="P:transmembrane transport"/>
    <property type="evidence" value="ECO:0007669"/>
    <property type="project" value="InterPro"/>
</dbReference>
<dbReference type="InterPro" id="IPR035906">
    <property type="entry name" value="MetI-like_sf"/>
</dbReference>
<evidence type="ECO:0000256" key="5">
    <source>
        <dbReference type="ARBA" id="ARBA00022989"/>
    </source>
</evidence>
<comment type="similarity">
    <text evidence="7">Belongs to the binding-protein-dependent transport system permease family.</text>
</comment>
<evidence type="ECO:0000313" key="9">
    <source>
        <dbReference type="EMBL" id="ASA20765.1"/>
    </source>
</evidence>
<evidence type="ECO:0000256" key="7">
    <source>
        <dbReference type="RuleBase" id="RU363032"/>
    </source>
</evidence>
<dbReference type="PANTHER" id="PTHR43744">
    <property type="entry name" value="ABC TRANSPORTER PERMEASE PROTEIN MG189-RELATED-RELATED"/>
    <property type="match status" value="1"/>
</dbReference>
<evidence type="ECO:0000256" key="3">
    <source>
        <dbReference type="ARBA" id="ARBA00022475"/>
    </source>
</evidence>
<gene>
    <name evidence="9" type="ORF">B9T62_08195</name>
</gene>
<evidence type="ECO:0000256" key="4">
    <source>
        <dbReference type="ARBA" id="ARBA00022692"/>
    </source>
</evidence>
<dbReference type="InterPro" id="IPR000515">
    <property type="entry name" value="MetI-like"/>
</dbReference>
<dbReference type="GO" id="GO:0005886">
    <property type="term" value="C:plasma membrane"/>
    <property type="evidence" value="ECO:0007669"/>
    <property type="project" value="UniProtKB-SubCell"/>
</dbReference>
<keyword evidence="4 7" id="KW-0812">Transmembrane</keyword>
<dbReference type="EMBL" id="CP021780">
    <property type="protein sequence ID" value="ASA20765.1"/>
    <property type="molecule type" value="Genomic_DNA"/>
</dbReference>
<keyword evidence="10" id="KW-1185">Reference proteome</keyword>